<gene>
    <name evidence="3" type="ORF">ACO22_05227</name>
</gene>
<dbReference type="Proteomes" id="UP000242814">
    <property type="component" value="Unassembled WGS sequence"/>
</dbReference>
<evidence type="ECO:0000256" key="2">
    <source>
        <dbReference type="SAM" id="MobiDB-lite"/>
    </source>
</evidence>
<dbReference type="SUPFAM" id="SSF75304">
    <property type="entry name" value="Amidase signature (AS) enzymes"/>
    <property type="match status" value="1"/>
</dbReference>
<feature type="region of interest" description="Disordered" evidence="2">
    <location>
        <begin position="44"/>
        <end position="80"/>
    </location>
</feature>
<protein>
    <submittedName>
        <fullName evidence="3">Uncharacterized protein</fullName>
    </submittedName>
</protein>
<comment type="caution">
    <text evidence="3">The sequence shown here is derived from an EMBL/GenBank/DDBJ whole genome shotgun (WGS) entry which is preliminary data.</text>
</comment>
<dbReference type="AlphaFoldDB" id="A0A1D2JAW9"/>
<evidence type="ECO:0000313" key="3">
    <source>
        <dbReference type="EMBL" id="ODH25178.1"/>
    </source>
</evidence>
<evidence type="ECO:0000313" key="4">
    <source>
        <dbReference type="Proteomes" id="UP000242814"/>
    </source>
</evidence>
<dbReference type="VEuPathDB" id="FungiDB:PABG_02674"/>
<comment type="similarity">
    <text evidence="1">Belongs to the amidase family.</text>
</comment>
<sequence length="221" mass="24734">MEDVKVLPVLPRSIHDSAHIVSEPDSYVFRMCYRRSSSCPTLATRRRLGSQRSPQLSWGLPGSPGARPTPSLQDQGRERGFDNIPRSRFAAYCGTNTHAGMHCDMQLWQQAIAQVICEEEGDRWKMLSEHSWEAIAAAKREELLSSIPSEWIIPQEIFPPESQADVTNFPEKSEWFTADELEITSSTASEILQKTATGVWSAEAVTRAFCKRAAAAHQLVC</sequence>
<dbReference type="PANTHER" id="PTHR46072">
    <property type="entry name" value="AMIDASE-RELATED-RELATED"/>
    <property type="match status" value="1"/>
</dbReference>
<dbReference type="EMBL" id="LZYO01000226">
    <property type="protein sequence ID" value="ODH25178.1"/>
    <property type="molecule type" value="Genomic_DNA"/>
</dbReference>
<dbReference type="VEuPathDB" id="FungiDB:PADG_01115"/>
<proteinExistence type="inferred from homology"/>
<name>A0A1D2JAW9_PARBR</name>
<reference evidence="3 4" key="1">
    <citation type="submission" date="2016-06" db="EMBL/GenBank/DDBJ databases">
        <authorList>
            <person name="Kjaerup R.B."/>
            <person name="Dalgaard T.S."/>
            <person name="Juul-Madsen H.R."/>
        </authorList>
    </citation>
    <scope>NUCLEOTIDE SEQUENCE [LARGE SCALE GENOMIC DNA]</scope>
    <source>
        <strain evidence="3 4">Pb300</strain>
    </source>
</reference>
<evidence type="ECO:0000256" key="1">
    <source>
        <dbReference type="ARBA" id="ARBA00009199"/>
    </source>
</evidence>
<dbReference type="InterPro" id="IPR036928">
    <property type="entry name" value="AS_sf"/>
</dbReference>
<dbReference type="PANTHER" id="PTHR46072:SF11">
    <property type="entry name" value="AMIDASE-RELATED"/>
    <property type="match status" value="1"/>
</dbReference>
<organism evidence="3 4">
    <name type="scientific">Paracoccidioides brasiliensis</name>
    <dbReference type="NCBI Taxonomy" id="121759"/>
    <lineage>
        <taxon>Eukaryota</taxon>
        <taxon>Fungi</taxon>
        <taxon>Dikarya</taxon>
        <taxon>Ascomycota</taxon>
        <taxon>Pezizomycotina</taxon>
        <taxon>Eurotiomycetes</taxon>
        <taxon>Eurotiomycetidae</taxon>
        <taxon>Onygenales</taxon>
        <taxon>Ajellomycetaceae</taxon>
        <taxon>Paracoccidioides</taxon>
    </lineage>
</organism>
<accession>A0A1D2JAW9</accession>